<keyword evidence="3" id="KW-1003">Cell membrane</keyword>
<protein>
    <submittedName>
        <fullName evidence="8">Putative hydrogenase 2 b cytochrome subunit</fullName>
    </submittedName>
</protein>
<feature type="transmembrane region" description="Helical" evidence="7">
    <location>
        <begin position="347"/>
        <end position="371"/>
    </location>
</feature>
<dbReference type="EMBL" id="CP037423">
    <property type="protein sequence ID" value="QDV42068.1"/>
    <property type="molecule type" value="Genomic_DNA"/>
</dbReference>
<keyword evidence="5 7" id="KW-1133">Transmembrane helix</keyword>
<dbReference type="NCBIfam" id="NF045798">
    <property type="entry name" value="DsrP"/>
    <property type="match status" value="1"/>
</dbReference>
<feature type="transmembrane region" description="Helical" evidence="7">
    <location>
        <begin position="316"/>
        <end position="335"/>
    </location>
</feature>
<name>A0A518HMK9_9BACT</name>
<evidence type="ECO:0000313" key="9">
    <source>
        <dbReference type="Proteomes" id="UP000319004"/>
    </source>
</evidence>
<dbReference type="Pfam" id="PF03916">
    <property type="entry name" value="NrfD"/>
    <property type="match status" value="1"/>
</dbReference>
<dbReference type="RefSeq" id="WP_145385698.1">
    <property type="nucleotide sequence ID" value="NZ_CP037423.1"/>
</dbReference>
<feature type="transmembrane region" description="Helical" evidence="7">
    <location>
        <begin position="113"/>
        <end position="134"/>
    </location>
</feature>
<dbReference type="PANTHER" id="PTHR43044">
    <property type="match status" value="1"/>
</dbReference>
<gene>
    <name evidence="8" type="ORF">Enr13x_19110</name>
</gene>
<comment type="subcellular location">
    <subcellularLocation>
        <location evidence="1">Cell membrane</location>
        <topology evidence="1">Multi-pass membrane protein</topology>
    </subcellularLocation>
</comment>
<dbReference type="GO" id="GO:0005886">
    <property type="term" value="C:plasma membrane"/>
    <property type="evidence" value="ECO:0007669"/>
    <property type="project" value="UniProtKB-SubCell"/>
</dbReference>
<accession>A0A518HMK9</accession>
<dbReference type="InterPro" id="IPR005614">
    <property type="entry name" value="NrfD-like"/>
</dbReference>
<dbReference type="InterPro" id="IPR054823">
    <property type="entry name" value="DsrP-like"/>
</dbReference>
<evidence type="ECO:0000256" key="5">
    <source>
        <dbReference type="ARBA" id="ARBA00022989"/>
    </source>
</evidence>
<evidence type="ECO:0000256" key="2">
    <source>
        <dbReference type="ARBA" id="ARBA00008929"/>
    </source>
</evidence>
<evidence type="ECO:0000256" key="7">
    <source>
        <dbReference type="SAM" id="Phobius"/>
    </source>
</evidence>
<keyword evidence="9" id="KW-1185">Reference proteome</keyword>
<proteinExistence type="inferred from homology"/>
<evidence type="ECO:0000256" key="1">
    <source>
        <dbReference type="ARBA" id="ARBA00004651"/>
    </source>
</evidence>
<reference evidence="8 9" key="1">
    <citation type="submission" date="2019-03" db="EMBL/GenBank/DDBJ databases">
        <title>Deep-cultivation of Planctomycetes and their phenomic and genomic characterization uncovers novel biology.</title>
        <authorList>
            <person name="Wiegand S."/>
            <person name="Jogler M."/>
            <person name="Boedeker C."/>
            <person name="Pinto D."/>
            <person name="Vollmers J."/>
            <person name="Rivas-Marin E."/>
            <person name="Kohn T."/>
            <person name="Peeters S.H."/>
            <person name="Heuer A."/>
            <person name="Rast P."/>
            <person name="Oberbeckmann S."/>
            <person name="Bunk B."/>
            <person name="Jeske O."/>
            <person name="Meyerdierks A."/>
            <person name="Storesund J.E."/>
            <person name="Kallscheuer N."/>
            <person name="Luecker S."/>
            <person name="Lage O.M."/>
            <person name="Pohl T."/>
            <person name="Merkel B.J."/>
            <person name="Hornburger P."/>
            <person name="Mueller R.-W."/>
            <person name="Bruemmer F."/>
            <person name="Labrenz M."/>
            <person name="Spormann A.M."/>
            <person name="Op den Camp H."/>
            <person name="Overmann J."/>
            <person name="Amann R."/>
            <person name="Jetten M.S.M."/>
            <person name="Mascher T."/>
            <person name="Medema M.H."/>
            <person name="Devos D.P."/>
            <person name="Kaster A.-K."/>
            <person name="Ovreas L."/>
            <person name="Rohde M."/>
            <person name="Galperin M.Y."/>
            <person name="Jogler C."/>
        </authorList>
    </citation>
    <scope>NUCLEOTIDE SEQUENCE [LARGE SCALE GENOMIC DNA]</scope>
    <source>
        <strain evidence="8 9">Enr13</strain>
    </source>
</reference>
<dbReference type="AlphaFoldDB" id="A0A518HMK9"/>
<feature type="transmembrane region" description="Helical" evidence="7">
    <location>
        <begin position="235"/>
        <end position="254"/>
    </location>
</feature>
<sequence>MSSTTAIPTSDDHRSEDSHLLTYPRFLKRILSLATEGSFGFYAWMTVLTALSLVGANAWANQVAGGMIGTNMTDHVSWGLYIANFTFCVGLAAGGVMMVIPAYLYDDEDMHKVVIIGEMVAIAAIVMCTLSVVVDLGRPDRFWHMIPGIGEFNWPMSMLTWDVIVLNGYLLINLHVVGYLLYMRYLGRKPNPKWYIPFVFLSIFWAISIHTVTAFLYCGLGGRPFWNTALLAPRFLASAFVSGPAFIILVMRVIRITTGYTAPVGPARTLVQIIRVAMVVNLVMLASEIFTLFYTGGGHASSAKYLFFGAHGHYGLVPWMWSAITLNLLGTFLFFMPSAMERSTVRIVACLCCIVGIWIEKGMGLIIPGFIPSTLHEIVEYTPSLIEWKVTVGIWAFGMLILTVLIKLVVSVFTDQVSSKQPTATS</sequence>
<dbReference type="Proteomes" id="UP000319004">
    <property type="component" value="Chromosome"/>
</dbReference>
<feature type="transmembrane region" description="Helical" evidence="7">
    <location>
        <begin position="194"/>
        <end position="215"/>
    </location>
</feature>
<dbReference type="Gene3D" id="1.20.1630.10">
    <property type="entry name" value="Formate dehydrogenase/DMSO reductase domain"/>
    <property type="match status" value="1"/>
</dbReference>
<feature type="transmembrane region" description="Helical" evidence="7">
    <location>
        <begin position="274"/>
        <end position="296"/>
    </location>
</feature>
<feature type="transmembrane region" description="Helical" evidence="7">
    <location>
        <begin position="163"/>
        <end position="182"/>
    </location>
</feature>
<evidence type="ECO:0000256" key="4">
    <source>
        <dbReference type="ARBA" id="ARBA00022692"/>
    </source>
</evidence>
<feature type="transmembrane region" description="Helical" evidence="7">
    <location>
        <begin position="391"/>
        <end position="410"/>
    </location>
</feature>
<evidence type="ECO:0000313" key="8">
    <source>
        <dbReference type="EMBL" id="QDV42068.1"/>
    </source>
</evidence>
<comment type="similarity">
    <text evidence="2">Belongs to the NrfD family.</text>
</comment>
<organism evidence="8 9">
    <name type="scientific">Stieleria neptunia</name>
    <dbReference type="NCBI Taxonomy" id="2527979"/>
    <lineage>
        <taxon>Bacteria</taxon>
        <taxon>Pseudomonadati</taxon>
        <taxon>Planctomycetota</taxon>
        <taxon>Planctomycetia</taxon>
        <taxon>Pirellulales</taxon>
        <taxon>Pirellulaceae</taxon>
        <taxon>Stieleria</taxon>
    </lineage>
</organism>
<evidence type="ECO:0000256" key="3">
    <source>
        <dbReference type="ARBA" id="ARBA00022475"/>
    </source>
</evidence>
<dbReference type="OrthoDB" id="9768846at2"/>
<keyword evidence="4 7" id="KW-0812">Transmembrane</keyword>
<feature type="transmembrane region" description="Helical" evidence="7">
    <location>
        <begin position="80"/>
        <end position="104"/>
    </location>
</feature>
<evidence type="ECO:0000256" key="6">
    <source>
        <dbReference type="ARBA" id="ARBA00023136"/>
    </source>
</evidence>
<dbReference type="KEGG" id="snep:Enr13x_19110"/>
<feature type="transmembrane region" description="Helical" evidence="7">
    <location>
        <begin position="39"/>
        <end position="60"/>
    </location>
</feature>
<keyword evidence="6 7" id="KW-0472">Membrane</keyword>
<dbReference type="PANTHER" id="PTHR43044:SF2">
    <property type="entry name" value="POLYSULPHIDE REDUCTASE NRFD"/>
    <property type="match status" value="1"/>
</dbReference>